<dbReference type="InterPro" id="IPR017871">
    <property type="entry name" value="ABC_transporter-like_CS"/>
</dbReference>
<proteinExistence type="predicted"/>
<dbReference type="PANTHER" id="PTHR43394:SF1">
    <property type="entry name" value="ATP-BINDING CASSETTE SUB-FAMILY B MEMBER 10, MITOCHONDRIAL"/>
    <property type="match status" value="1"/>
</dbReference>
<dbReference type="SUPFAM" id="SSF52540">
    <property type="entry name" value="P-loop containing nucleoside triphosphate hydrolases"/>
    <property type="match status" value="1"/>
</dbReference>
<dbReference type="RefSeq" id="WP_207989569.1">
    <property type="nucleotide sequence ID" value="NZ_CP071794.1"/>
</dbReference>
<feature type="domain" description="ABC transmembrane type-1" evidence="10">
    <location>
        <begin position="43"/>
        <end position="324"/>
    </location>
</feature>
<evidence type="ECO:0000256" key="7">
    <source>
        <dbReference type="SAM" id="MobiDB-lite"/>
    </source>
</evidence>
<dbReference type="InterPro" id="IPR011527">
    <property type="entry name" value="ABC1_TM_dom"/>
</dbReference>
<dbReference type="Pfam" id="PF00005">
    <property type="entry name" value="ABC_tran"/>
    <property type="match status" value="1"/>
</dbReference>
<dbReference type="NCBIfam" id="TIGR02204">
    <property type="entry name" value="MsbA_rel"/>
    <property type="match status" value="1"/>
</dbReference>
<gene>
    <name evidence="11" type="ORF">J4G78_06845</name>
</gene>
<dbReference type="InterPro" id="IPR003593">
    <property type="entry name" value="AAA+_ATPase"/>
</dbReference>
<dbReference type="PANTHER" id="PTHR43394">
    <property type="entry name" value="ATP-DEPENDENT PERMEASE MDL1, MITOCHONDRIAL"/>
    <property type="match status" value="1"/>
</dbReference>
<keyword evidence="12" id="KW-1185">Reference proteome</keyword>
<dbReference type="InterPro" id="IPR036640">
    <property type="entry name" value="ABC1_TM_sf"/>
</dbReference>
<feature type="transmembrane region" description="Helical" evidence="8">
    <location>
        <begin position="42"/>
        <end position="61"/>
    </location>
</feature>
<dbReference type="InterPro" id="IPR003439">
    <property type="entry name" value="ABC_transporter-like_ATP-bd"/>
</dbReference>
<dbReference type="Pfam" id="PF00664">
    <property type="entry name" value="ABC_membrane"/>
    <property type="match status" value="1"/>
</dbReference>
<accession>A0ABX7T8Y2</accession>
<dbReference type="InterPro" id="IPR027417">
    <property type="entry name" value="P-loop_NTPase"/>
</dbReference>
<evidence type="ECO:0000313" key="12">
    <source>
        <dbReference type="Proteomes" id="UP000663923"/>
    </source>
</evidence>
<keyword evidence="5 8" id="KW-1133">Transmembrane helix</keyword>
<dbReference type="PROSITE" id="PS50929">
    <property type="entry name" value="ABC_TM1F"/>
    <property type="match status" value="1"/>
</dbReference>
<feature type="transmembrane region" description="Helical" evidence="8">
    <location>
        <begin position="81"/>
        <end position="102"/>
    </location>
</feature>
<organism evidence="11 12">
    <name type="scientific">Parasphingorhabdus cellanae</name>
    <dbReference type="NCBI Taxonomy" id="2806553"/>
    <lineage>
        <taxon>Bacteria</taxon>
        <taxon>Pseudomonadati</taxon>
        <taxon>Pseudomonadota</taxon>
        <taxon>Alphaproteobacteria</taxon>
        <taxon>Sphingomonadales</taxon>
        <taxon>Sphingomonadaceae</taxon>
        <taxon>Parasphingorhabdus</taxon>
    </lineage>
</organism>
<dbReference type="GO" id="GO:0005524">
    <property type="term" value="F:ATP binding"/>
    <property type="evidence" value="ECO:0007669"/>
    <property type="project" value="UniProtKB-KW"/>
</dbReference>
<dbReference type="PROSITE" id="PS50893">
    <property type="entry name" value="ABC_TRANSPORTER_2"/>
    <property type="match status" value="1"/>
</dbReference>
<evidence type="ECO:0000313" key="11">
    <source>
        <dbReference type="EMBL" id="QTD57247.1"/>
    </source>
</evidence>
<feature type="domain" description="ABC transporter" evidence="9">
    <location>
        <begin position="359"/>
        <end position="595"/>
    </location>
</feature>
<dbReference type="Gene3D" id="3.40.50.300">
    <property type="entry name" value="P-loop containing nucleotide triphosphate hydrolases"/>
    <property type="match status" value="1"/>
</dbReference>
<feature type="transmembrane region" description="Helical" evidence="8">
    <location>
        <begin position="152"/>
        <end position="175"/>
    </location>
</feature>
<dbReference type="Proteomes" id="UP000663923">
    <property type="component" value="Chromosome"/>
</dbReference>
<name>A0ABX7T8Y2_9SPHN</name>
<feature type="region of interest" description="Disordered" evidence="7">
    <location>
        <begin position="1"/>
        <end position="20"/>
    </location>
</feature>
<evidence type="ECO:0000259" key="9">
    <source>
        <dbReference type="PROSITE" id="PS50893"/>
    </source>
</evidence>
<feature type="transmembrane region" description="Helical" evidence="8">
    <location>
        <begin position="181"/>
        <end position="200"/>
    </location>
</feature>
<dbReference type="InterPro" id="IPR039421">
    <property type="entry name" value="Type_1_exporter"/>
</dbReference>
<evidence type="ECO:0000256" key="3">
    <source>
        <dbReference type="ARBA" id="ARBA00022741"/>
    </source>
</evidence>
<feature type="transmembrane region" description="Helical" evidence="8">
    <location>
        <begin position="294"/>
        <end position="315"/>
    </location>
</feature>
<sequence length="609" mass="65157">MSELTNDNAPEKEPSNTEKPATKKIGNLRMVWERAVNYPKQIAFAAIALFVAAMATLAIPWGFKSIVDEGFASGGGDIAPYFQILLVIVAILAVATALRFYFVSWLGERVVADIRLAVQRNLLRLAPGFFEENRPSEIASRMTSDTAIIEQVVGTTVSVALRNIIIGIGGIIFLFTLAPTLTAGLLLGIPIVILPIVFIGRKLTNVSRFSQDRVADVGAMVSETLGAMKIVQAFGQETREHERFGSAVESTFDTAKRRIRLRAALTAVIIALVFTGITLLMWRGAIGVADGSISGGTIAAFVLTGGLVAGAFGALTEVYGDLLRAAGAAGRLAELLSEEPGIAAPASPIALPEPPRGQISFDNVTFAYPTRTDTAALKNFSLKVTPGETVAVVGPSGAGKSTLFQLAQRFYDPQGGSVRIDGVALPSADPADIRERMALVPQDTVLFAASARDNLRYGKWDATDEEIWAAARAANAEKFLAELPEGLDSFMGEAGTRLSGGQRQRVAIARALLRQTPILLLDEATSALDAESEKLVQDALDRLMRERTTLVIAHRLATIRSADRIIVMDEGQIVEQGDHDSLITKNGLYAKLAELQFNGVEQSKTAIAI</sequence>
<evidence type="ECO:0000256" key="2">
    <source>
        <dbReference type="ARBA" id="ARBA00022692"/>
    </source>
</evidence>
<protein>
    <submittedName>
        <fullName evidence="11">ATP-binding cassette domain-containing protein</fullName>
    </submittedName>
</protein>
<dbReference type="InterPro" id="IPR011918">
    <property type="entry name" value="ABC_MsbA_ATP-bd"/>
</dbReference>
<dbReference type="SMART" id="SM00382">
    <property type="entry name" value="AAA"/>
    <property type="match status" value="1"/>
</dbReference>
<dbReference type="SUPFAM" id="SSF90123">
    <property type="entry name" value="ABC transporter transmembrane region"/>
    <property type="match status" value="1"/>
</dbReference>
<feature type="transmembrane region" description="Helical" evidence="8">
    <location>
        <begin position="263"/>
        <end position="282"/>
    </location>
</feature>
<reference evidence="11 12" key="1">
    <citation type="submission" date="2021-03" db="EMBL/GenBank/DDBJ databases">
        <title>Complete genome of Parasphingorhabdus_sp.JHSY0214.</title>
        <authorList>
            <person name="Yoo J.H."/>
            <person name="Bae J.W."/>
        </authorList>
    </citation>
    <scope>NUCLEOTIDE SEQUENCE [LARGE SCALE GENOMIC DNA]</scope>
    <source>
        <strain evidence="11 12">JHSY0214</strain>
    </source>
</reference>
<keyword evidence="4 11" id="KW-0067">ATP-binding</keyword>
<dbReference type="Gene3D" id="1.20.1560.10">
    <property type="entry name" value="ABC transporter type 1, transmembrane domain"/>
    <property type="match status" value="1"/>
</dbReference>
<evidence type="ECO:0000259" key="10">
    <source>
        <dbReference type="PROSITE" id="PS50929"/>
    </source>
</evidence>
<keyword evidence="3" id="KW-0547">Nucleotide-binding</keyword>
<evidence type="ECO:0000256" key="6">
    <source>
        <dbReference type="ARBA" id="ARBA00023136"/>
    </source>
</evidence>
<comment type="subcellular location">
    <subcellularLocation>
        <location evidence="1">Cell membrane</location>
        <topology evidence="1">Multi-pass membrane protein</topology>
    </subcellularLocation>
</comment>
<evidence type="ECO:0000256" key="4">
    <source>
        <dbReference type="ARBA" id="ARBA00022840"/>
    </source>
</evidence>
<dbReference type="EMBL" id="CP071794">
    <property type="protein sequence ID" value="QTD57247.1"/>
    <property type="molecule type" value="Genomic_DNA"/>
</dbReference>
<keyword evidence="2 8" id="KW-0812">Transmembrane</keyword>
<dbReference type="PROSITE" id="PS00211">
    <property type="entry name" value="ABC_TRANSPORTER_1"/>
    <property type="match status" value="1"/>
</dbReference>
<dbReference type="CDD" id="cd18575">
    <property type="entry name" value="ABC_6TM_bac_exporter_ABCB8_10_like"/>
    <property type="match status" value="1"/>
</dbReference>
<evidence type="ECO:0000256" key="5">
    <source>
        <dbReference type="ARBA" id="ARBA00022989"/>
    </source>
</evidence>
<keyword evidence="6 8" id="KW-0472">Membrane</keyword>
<evidence type="ECO:0000256" key="8">
    <source>
        <dbReference type="SAM" id="Phobius"/>
    </source>
</evidence>
<evidence type="ECO:0000256" key="1">
    <source>
        <dbReference type="ARBA" id="ARBA00004651"/>
    </source>
</evidence>